<protein>
    <submittedName>
        <fullName evidence="2">Membrane protein</fullName>
    </submittedName>
</protein>
<gene>
    <name evidence="2" type="ORF">GCM10010976_11990</name>
</gene>
<accession>A0A917GEU0</accession>
<dbReference type="AlphaFoldDB" id="A0A917GEU0"/>
<dbReference type="RefSeq" id="WP_188462805.1">
    <property type="nucleotide sequence ID" value="NZ_BMFQ01000001.1"/>
</dbReference>
<organism evidence="2 3">
    <name type="scientific">Bizionia arctica</name>
    <dbReference type="NCBI Taxonomy" id="1495645"/>
    <lineage>
        <taxon>Bacteria</taxon>
        <taxon>Pseudomonadati</taxon>
        <taxon>Bacteroidota</taxon>
        <taxon>Flavobacteriia</taxon>
        <taxon>Flavobacteriales</taxon>
        <taxon>Flavobacteriaceae</taxon>
        <taxon>Bizionia</taxon>
    </lineage>
</organism>
<dbReference type="Gene3D" id="3.10.20.310">
    <property type="entry name" value="membrane protein fhac"/>
    <property type="match status" value="1"/>
</dbReference>
<proteinExistence type="predicted"/>
<feature type="domain" description="POTRA" evidence="1">
    <location>
        <begin position="146"/>
        <end position="210"/>
    </location>
</feature>
<sequence length="531" mass="61274">METKTIDSIRYAKFHKDFESVSKELLIFNNKLNTIGFIESNMLPIIREDSLLIVPFNLNKKFNSVTIHYNDSIIPRKVIDLVSNKTSNTYFTIPIEDTEKALSTINLKLAELGDPFSTLQLSEITINENSEIEGTLISSEKLRDRRIDKIIIKGYEKFPKSYLKYYLKIKEGNVFNLTKIKKQIQNLNELPFASQIKDPEILFTKDSTTLYIFLDKVKSNNFDGFIGFGSNEETNKIEFSGYLNLELNNNLNYGESFRLVYKSDENEQKTFQVNLNLPYLFGSPIGTELELHLLKKDSSFSTASQNAKIFYQLNPKNKVFAGIRSVQSNNLLDSLYSNPTIKDYSTLFFTASYQYKSRQKENILFNVNRLFDIQLETGNRTYENTSTKQYQVLLDAFNIFNLNLKNSIYIRVNGFGLFSDNYFDNELGWFGGINSIRGFEENSLAATLFGVLNTEYRYVFNNSIYVHTIIDFAYLENKLIDQKEKLYSFGFGFGLITKAGLLKFNFANGKSENQSFKFSNSQVHLSLTAFF</sequence>
<reference evidence="2" key="1">
    <citation type="journal article" date="2014" name="Int. J. Syst. Evol. Microbiol.">
        <title>Complete genome sequence of Corynebacterium casei LMG S-19264T (=DSM 44701T), isolated from a smear-ripened cheese.</title>
        <authorList>
            <consortium name="US DOE Joint Genome Institute (JGI-PGF)"/>
            <person name="Walter F."/>
            <person name="Albersmeier A."/>
            <person name="Kalinowski J."/>
            <person name="Ruckert C."/>
        </authorList>
    </citation>
    <scope>NUCLEOTIDE SEQUENCE</scope>
    <source>
        <strain evidence="2">CGMCC 1.12751</strain>
    </source>
</reference>
<dbReference type="Pfam" id="PF07244">
    <property type="entry name" value="POTRA"/>
    <property type="match status" value="1"/>
</dbReference>
<dbReference type="Gene3D" id="2.40.160.50">
    <property type="entry name" value="membrane protein fhac: a member of the omp85/tpsb transporter family"/>
    <property type="match status" value="1"/>
</dbReference>
<name>A0A917GEU0_9FLAO</name>
<evidence type="ECO:0000259" key="1">
    <source>
        <dbReference type="Pfam" id="PF07244"/>
    </source>
</evidence>
<dbReference type="Proteomes" id="UP000625976">
    <property type="component" value="Unassembled WGS sequence"/>
</dbReference>
<reference evidence="2" key="2">
    <citation type="submission" date="2020-09" db="EMBL/GenBank/DDBJ databases">
        <authorList>
            <person name="Sun Q."/>
            <person name="Zhou Y."/>
        </authorList>
    </citation>
    <scope>NUCLEOTIDE SEQUENCE</scope>
    <source>
        <strain evidence="2">CGMCC 1.12751</strain>
    </source>
</reference>
<comment type="caution">
    <text evidence="2">The sequence shown here is derived from an EMBL/GenBank/DDBJ whole genome shotgun (WGS) entry which is preliminary data.</text>
</comment>
<dbReference type="EMBL" id="BMFQ01000001">
    <property type="protein sequence ID" value="GGG42055.1"/>
    <property type="molecule type" value="Genomic_DNA"/>
</dbReference>
<evidence type="ECO:0000313" key="3">
    <source>
        <dbReference type="Proteomes" id="UP000625976"/>
    </source>
</evidence>
<evidence type="ECO:0000313" key="2">
    <source>
        <dbReference type="EMBL" id="GGG42055.1"/>
    </source>
</evidence>
<keyword evidence="3" id="KW-1185">Reference proteome</keyword>
<dbReference type="GO" id="GO:0019867">
    <property type="term" value="C:outer membrane"/>
    <property type="evidence" value="ECO:0007669"/>
    <property type="project" value="InterPro"/>
</dbReference>
<dbReference type="InterPro" id="IPR010827">
    <property type="entry name" value="BamA/TamA_POTRA"/>
</dbReference>